<comment type="caution">
    <text evidence="3">The sequence shown here is derived from an EMBL/GenBank/DDBJ whole genome shotgun (WGS) entry which is preliminary data.</text>
</comment>
<keyword evidence="4" id="KW-1185">Reference proteome</keyword>
<dbReference type="AlphaFoldDB" id="A0A5B0RHV0"/>
<dbReference type="EMBL" id="VSWC01000092">
    <property type="protein sequence ID" value="KAA1091012.1"/>
    <property type="molecule type" value="Genomic_DNA"/>
</dbReference>
<dbReference type="OrthoDB" id="2499550at2759"/>
<accession>A0A5B0RHV0</accession>
<organism evidence="3 5">
    <name type="scientific">Puccinia graminis f. sp. tritici</name>
    <dbReference type="NCBI Taxonomy" id="56615"/>
    <lineage>
        <taxon>Eukaryota</taxon>
        <taxon>Fungi</taxon>
        <taxon>Dikarya</taxon>
        <taxon>Basidiomycota</taxon>
        <taxon>Pucciniomycotina</taxon>
        <taxon>Pucciniomycetes</taxon>
        <taxon>Pucciniales</taxon>
        <taxon>Pucciniaceae</taxon>
        <taxon>Puccinia</taxon>
    </lineage>
</organism>
<evidence type="ECO:0000313" key="4">
    <source>
        <dbReference type="Proteomes" id="UP000324748"/>
    </source>
</evidence>
<sequence length="366" mass="40745">MSLNSSIGLSRKPSQRLLSAVRSIKQKVNRPKGQPKDANSLGTRPLSETILDINFQGGSSTSTTANCRPTCWPMLAPMMFEFEILPRFYRAAPYSSSHQETDTARSVPYGQNVQSTNVNHRNAQEKRNVGVFRVCQVSPTLSRCLPSTPPLGFGKLGDQNKPEQPLPRLFCPPPRCDRTDSLVQPPCSPYRSSEDSSSSQESQELDYASRVSIRLSVEIVQSFFDHTGPSSPCSESSDEELYAEKISARLENLCYDKPLEFIHRRSHAGKGNANKRISSFGVARIIISSPNALQKPLLSPSFKSWLDKFIESRLNQDESLNGFHDSFESMIPEETHSAIQEEVCEEMNPVPVLKANHDTPNSLDAL</sequence>
<proteinExistence type="predicted"/>
<dbReference type="EMBL" id="VDEP01000178">
    <property type="protein sequence ID" value="KAA1125396.1"/>
    <property type="molecule type" value="Genomic_DNA"/>
</dbReference>
<dbReference type="Proteomes" id="UP000325313">
    <property type="component" value="Unassembled WGS sequence"/>
</dbReference>
<reference evidence="4 5" key="1">
    <citation type="submission" date="2019-05" db="EMBL/GenBank/DDBJ databases">
        <title>Emergence of the Ug99 lineage of the wheat stem rust pathogen through somatic hybridization.</title>
        <authorList>
            <person name="Li F."/>
            <person name="Upadhyaya N.M."/>
            <person name="Sperschneider J."/>
            <person name="Matny O."/>
            <person name="Nguyen-Phuc H."/>
            <person name="Mago R."/>
            <person name="Raley C."/>
            <person name="Miller M.E."/>
            <person name="Silverstein K.A.T."/>
            <person name="Henningsen E."/>
            <person name="Hirsch C.D."/>
            <person name="Visser B."/>
            <person name="Pretorius Z.A."/>
            <person name="Steffenson B.J."/>
            <person name="Schwessinger B."/>
            <person name="Dodds P.N."/>
            <person name="Figueroa M."/>
        </authorList>
    </citation>
    <scope>NUCLEOTIDE SEQUENCE [LARGE SCALE GENOMIC DNA]</scope>
    <source>
        <strain evidence="2">21-0</strain>
        <strain evidence="3 5">Ug99</strain>
    </source>
</reference>
<evidence type="ECO:0000313" key="3">
    <source>
        <dbReference type="EMBL" id="KAA1125396.1"/>
    </source>
</evidence>
<dbReference type="Proteomes" id="UP000324748">
    <property type="component" value="Unassembled WGS sequence"/>
</dbReference>
<evidence type="ECO:0000313" key="5">
    <source>
        <dbReference type="Proteomes" id="UP000325313"/>
    </source>
</evidence>
<evidence type="ECO:0000256" key="1">
    <source>
        <dbReference type="SAM" id="MobiDB-lite"/>
    </source>
</evidence>
<name>A0A5B0RHV0_PUCGR</name>
<gene>
    <name evidence="2" type="ORF">PGT21_020649</name>
    <name evidence="3" type="ORF">PGTUg99_002565</name>
</gene>
<feature type="region of interest" description="Disordered" evidence="1">
    <location>
        <begin position="153"/>
        <end position="204"/>
    </location>
</feature>
<protein>
    <submittedName>
        <fullName evidence="3">Uncharacterized protein</fullName>
    </submittedName>
</protein>
<evidence type="ECO:0000313" key="2">
    <source>
        <dbReference type="EMBL" id="KAA1091012.1"/>
    </source>
</evidence>